<name>A0A0W0EYT9_MONRR</name>
<dbReference type="EMBL" id="LATX01002438">
    <property type="protein sequence ID" value="KTB29260.1"/>
    <property type="molecule type" value="Genomic_DNA"/>
</dbReference>
<evidence type="ECO:0000313" key="3">
    <source>
        <dbReference type="Proteomes" id="UP000054988"/>
    </source>
</evidence>
<evidence type="ECO:0000256" key="1">
    <source>
        <dbReference type="SAM" id="MobiDB-lite"/>
    </source>
</evidence>
<evidence type="ECO:0000313" key="2">
    <source>
        <dbReference type="EMBL" id="KTB29260.1"/>
    </source>
</evidence>
<feature type="compositionally biased region" description="Basic and acidic residues" evidence="1">
    <location>
        <begin position="633"/>
        <end position="654"/>
    </location>
</feature>
<feature type="compositionally biased region" description="Low complexity" evidence="1">
    <location>
        <begin position="474"/>
        <end position="489"/>
    </location>
</feature>
<dbReference type="AlphaFoldDB" id="A0A0W0EYT9"/>
<reference evidence="2 3" key="1">
    <citation type="submission" date="2015-12" db="EMBL/GenBank/DDBJ databases">
        <title>Draft genome sequence of Moniliophthora roreri, the causal agent of frosty pod rot of cacao.</title>
        <authorList>
            <person name="Aime M.C."/>
            <person name="Diaz-Valderrama J.R."/>
            <person name="Kijpornyongpan T."/>
            <person name="Phillips-Mora W."/>
        </authorList>
    </citation>
    <scope>NUCLEOTIDE SEQUENCE [LARGE SCALE GENOMIC DNA]</scope>
    <source>
        <strain evidence="2 3">MCA 2952</strain>
    </source>
</reference>
<proteinExistence type="predicted"/>
<feature type="region of interest" description="Disordered" evidence="1">
    <location>
        <begin position="583"/>
        <end position="701"/>
    </location>
</feature>
<accession>A0A0W0EYT9</accession>
<feature type="compositionally biased region" description="Basic residues" evidence="1">
    <location>
        <begin position="617"/>
        <end position="628"/>
    </location>
</feature>
<sequence length="701" mass="79605">MKKITEITQIFRSEKERKATSNATPSSSVQRVSLWRRLFPIHRRHPNKSNSITVAVEFPSTEHPYKADFEHITLTPEPTSSLPVRALDRAPDPLHDFDYTPYHPDHSTPRCTPCCRNSRHPVIPVAVPQGVYPCCIPLPTHYSTHPNPYRSRYDYHTSSKAYYQYPHTTQWFAPPHGQLQIPREVRPHWEQDHRQDPYSAPHTSFLPRPRASMWRRSYDRRYLSNRRGGFDIPEMTASEVSLQAQAFLPRSDLQPLIRPAEGESLIPPPVSRVELSSFDSTCDPLRSQPLTFQGINHTQKNQGLHLPLPHQPSPSATPEILRLFVQAKICEECYTLIFTPSVKVALSKLEHFIPYLEEGFDGEKTLHLIPVPRQMKETLRIIQWLPEECEFHLTRSSTTSTSTCQTHGFAELGTWQLDVFSNGHMVYHGLRSNNTPRGWEILRSISVLESEVVRKKTRKLKRMQTDYNGYPVLPSVTPSTSQTCSPSSSVATFNSPVRDKDNLEGHFAESETAPTELSEELVHFHALNSKDAPAPLPKLDLVNPQILRKESPLSDDWVPTVPNIPEPEDVRLEWPVDGSLTPSAERFYASPSIPSPAPTRIIPPESHPLPGDEHPKPKNSKSARKPLSRHTQSFRELEGEATPDKPSSEDRPAEYRNSPKVATIQPRQINEISSPRARKASEPNQAPARPVRPPRSTLRGN</sequence>
<organism evidence="2 3">
    <name type="scientific">Moniliophthora roreri</name>
    <name type="common">Frosty pod rot fungus</name>
    <name type="synonym">Monilia roreri</name>
    <dbReference type="NCBI Taxonomy" id="221103"/>
    <lineage>
        <taxon>Eukaryota</taxon>
        <taxon>Fungi</taxon>
        <taxon>Dikarya</taxon>
        <taxon>Basidiomycota</taxon>
        <taxon>Agaricomycotina</taxon>
        <taxon>Agaricomycetes</taxon>
        <taxon>Agaricomycetidae</taxon>
        <taxon>Agaricales</taxon>
        <taxon>Marasmiineae</taxon>
        <taxon>Marasmiaceae</taxon>
        <taxon>Moniliophthora</taxon>
    </lineage>
</organism>
<feature type="region of interest" description="Disordered" evidence="1">
    <location>
        <begin position="473"/>
        <end position="498"/>
    </location>
</feature>
<dbReference type="Proteomes" id="UP000054988">
    <property type="component" value="Unassembled WGS sequence"/>
</dbReference>
<comment type="caution">
    <text evidence="2">The sequence shown here is derived from an EMBL/GenBank/DDBJ whole genome shotgun (WGS) entry which is preliminary data.</text>
</comment>
<gene>
    <name evidence="2" type="ORF">WG66_18148</name>
</gene>
<protein>
    <submittedName>
        <fullName evidence="2">Uncharacterized protein</fullName>
    </submittedName>
</protein>